<proteinExistence type="predicted"/>
<feature type="compositionally biased region" description="Low complexity" evidence="1">
    <location>
        <begin position="39"/>
        <end position="51"/>
    </location>
</feature>
<feature type="compositionally biased region" description="Basic and acidic residues" evidence="1">
    <location>
        <begin position="52"/>
        <end position="61"/>
    </location>
</feature>
<name>A0A0C6P4X5_BORBO</name>
<feature type="compositionally biased region" description="Low complexity" evidence="1">
    <location>
        <begin position="163"/>
        <end position="200"/>
    </location>
</feature>
<protein>
    <recommendedName>
        <fullName evidence="4">DUF3306 domain-containing protein</fullName>
    </recommendedName>
</protein>
<dbReference type="Pfam" id="PF11748">
    <property type="entry name" value="DUF3306"/>
    <property type="match status" value="1"/>
</dbReference>
<dbReference type="InterPro" id="IPR021735">
    <property type="entry name" value="DUF3306"/>
</dbReference>
<dbReference type="Proteomes" id="UP000007564">
    <property type="component" value="Chromosome"/>
</dbReference>
<sequence>MSQDPAGFIGRWSRRKSEARQQAETAADPAAGVAQASLADTPLAGAPAVAARPEEAPERADAAPVQAPGPATDAETDLPLPTLDDVRALTLDSDFSRFVAGGVSPDVKNAALKKLFTDPHYNVMDGLDVYIDDYTQLEGLPQETVRRMASAKVFKLFEEEEPAPGQGEPADGACGPGQQAPGAMAEPDAAPAVPASAPDAIQSALPRDDVAGPAGGPLPDAEPRRD</sequence>
<evidence type="ECO:0000313" key="2">
    <source>
        <dbReference type="EMBL" id="CCJ53316.1"/>
    </source>
</evidence>
<accession>A0A0C6P4X5</accession>
<dbReference type="OrthoDB" id="8776025at2"/>
<dbReference type="KEGG" id="bbh:BN112_1399"/>
<dbReference type="AlphaFoldDB" id="A0A0C6P4X5"/>
<dbReference type="HOGENOM" id="CLU_102164_1_0_4"/>
<dbReference type="RefSeq" id="WP_015064050.1">
    <property type="nucleotide sequence ID" value="NC_019382.1"/>
</dbReference>
<gene>
    <name evidence="2" type="ORF">BN112_1399</name>
</gene>
<evidence type="ECO:0008006" key="4">
    <source>
        <dbReference type="Google" id="ProtNLM"/>
    </source>
</evidence>
<evidence type="ECO:0000256" key="1">
    <source>
        <dbReference type="SAM" id="MobiDB-lite"/>
    </source>
</evidence>
<feature type="region of interest" description="Disordered" evidence="1">
    <location>
        <begin position="1"/>
        <end position="80"/>
    </location>
</feature>
<dbReference type="EMBL" id="HE965806">
    <property type="protein sequence ID" value="CCJ53316.1"/>
    <property type="molecule type" value="Genomic_DNA"/>
</dbReference>
<feature type="region of interest" description="Disordered" evidence="1">
    <location>
        <begin position="158"/>
        <end position="226"/>
    </location>
</feature>
<evidence type="ECO:0000313" key="3">
    <source>
        <dbReference type="Proteomes" id="UP000007564"/>
    </source>
</evidence>
<reference evidence="2 3" key="1">
    <citation type="journal article" date="2012" name="BMC Genomics">
        <title>Comparative genomics of the classical Bordetella subspecies: the evolution and exchange of virulence-associated diversity amongst closely related pathogens.</title>
        <authorList>
            <person name="Park J."/>
            <person name="Zhang Y."/>
            <person name="Buboltz A.M."/>
            <person name="Zhang X."/>
            <person name="Schuster S.C."/>
            <person name="Ahuja U."/>
            <person name="Liu M."/>
            <person name="Miller J.F."/>
            <person name="Sebaihia M."/>
            <person name="Bentley S.D."/>
            <person name="Parkhill J."/>
            <person name="Harvill E.T."/>
        </authorList>
    </citation>
    <scope>NUCLEOTIDE SEQUENCE [LARGE SCALE GENOMIC DNA]</scope>
    <source>
        <strain evidence="2 3">253</strain>
    </source>
</reference>
<organism evidence="2 3">
    <name type="scientific">Bordetella bronchiseptica 253</name>
    <dbReference type="NCBI Taxonomy" id="568707"/>
    <lineage>
        <taxon>Bacteria</taxon>
        <taxon>Pseudomonadati</taxon>
        <taxon>Pseudomonadota</taxon>
        <taxon>Betaproteobacteria</taxon>
        <taxon>Burkholderiales</taxon>
        <taxon>Alcaligenaceae</taxon>
        <taxon>Bordetella</taxon>
    </lineage>
</organism>